<dbReference type="PANTHER" id="PTHR11360">
    <property type="entry name" value="MONOCARBOXYLATE TRANSPORTER"/>
    <property type="match status" value="1"/>
</dbReference>
<feature type="transmembrane region" description="Helical" evidence="2">
    <location>
        <begin position="337"/>
        <end position="359"/>
    </location>
</feature>
<feature type="transmembrane region" description="Helical" evidence="2">
    <location>
        <begin position="246"/>
        <end position="264"/>
    </location>
</feature>
<organism evidence="4 5">
    <name type="scientific">Patella caerulea</name>
    <name type="common">Rayed Mediterranean limpet</name>
    <dbReference type="NCBI Taxonomy" id="87958"/>
    <lineage>
        <taxon>Eukaryota</taxon>
        <taxon>Metazoa</taxon>
        <taxon>Spiralia</taxon>
        <taxon>Lophotrochozoa</taxon>
        <taxon>Mollusca</taxon>
        <taxon>Gastropoda</taxon>
        <taxon>Patellogastropoda</taxon>
        <taxon>Patelloidea</taxon>
        <taxon>Patellidae</taxon>
        <taxon>Patella</taxon>
    </lineage>
</organism>
<dbReference type="InterPro" id="IPR050327">
    <property type="entry name" value="Proton-linked_MCT"/>
</dbReference>
<dbReference type="InterPro" id="IPR020846">
    <property type="entry name" value="MFS_dom"/>
</dbReference>
<evidence type="ECO:0000313" key="4">
    <source>
        <dbReference type="EMBL" id="KAK6195144.1"/>
    </source>
</evidence>
<evidence type="ECO:0000256" key="1">
    <source>
        <dbReference type="ARBA" id="ARBA00004141"/>
    </source>
</evidence>
<dbReference type="CDD" id="cd17352">
    <property type="entry name" value="MFS_MCT_SLC16"/>
    <property type="match status" value="1"/>
</dbReference>
<dbReference type="Pfam" id="PF07690">
    <property type="entry name" value="MFS_1"/>
    <property type="match status" value="1"/>
</dbReference>
<feature type="transmembrane region" description="Helical" evidence="2">
    <location>
        <begin position="9"/>
        <end position="30"/>
    </location>
</feature>
<feature type="domain" description="Major facilitator superfamily (MFS) profile" evidence="3">
    <location>
        <begin position="10"/>
        <end position="390"/>
    </location>
</feature>
<keyword evidence="2" id="KW-0812">Transmembrane</keyword>
<feature type="transmembrane region" description="Helical" evidence="2">
    <location>
        <begin position="78"/>
        <end position="97"/>
    </location>
</feature>
<dbReference type="Gene3D" id="1.20.1250.20">
    <property type="entry name" value="MFS general substrate transporter like domains"/>
    <property type="match status" value="2"/>
</dbReference>
<comment type="subcellular location">
    <subcellularLocation>
        <location evidence="1">Membrane</location>
        <topology evidence="1">Multi-pass membrane protein</topology>
    </subcellularLocation>
</comment>
<protein>
    <recommendedName>
        <fullName evidence="3">Major facilitator superfamily (MFS) profile domain-containing protein</fullName>
    </recommendedName>
</protein>
<feature type="transmembrane region" description="Helical" evidence="2">
    <location>
        <begin position="210"/>
        <end position="234"/>
    </location>
</feature>
<evidence type="ECO:0000256" key="2">
    <source>
        <dbReference type="SAM" id="Phobius"/>
    </source>
</evidence>
<proteinExistence type="predicted"/>
<dbReference type="AlphaFoldDB" id="A0AAN8KAX5"/>
<keyword evidence="2" id="KW-0472">Membrane</keyword>
<dbReference type="Proteomes" id="UP001347796">
    <property type="component" value="Unassembled WGS sequence"/>
</dbReference>
<comment type="caution">
    <text evidence="4">The sequence shown here is derived from an EMBL/GenBank/DDBJ whole genome shotgun (WGS) entry which is preliminary data.</text>
</comment>
<dbReference type="InterPro" id="IPR036259">
    <property type="entry name" value="MFS_trans_sf"/>
</dbReference>
<dbReference type="GO" id="GO:0008028">
    <property type="term" value="F:monocarboxylic acid transmembrane transporter activity"/>
    <property type="evidence" value="ECO:0007669"/>
    <property type="project" value="TreeGrafter"/>
</dbReference>
<keyword evidence="2" id="KW-1133">Transmembrane helix</keyword>
<evidence type="ECO:0000313" key="5">
    <source>
        <dbReference type="Proteomes" id="UP001347796"/>
    </source>
</evidence>
<dbReference type="EMBL" id="JAZGQO010000001">
    <property type="protein sequence ID" value="KAK6195144.1"/>
    <property type="molecule type" value="Genomic_DNA"/>
</dbReference>
<dbReference type="PANTHER" id="PTHR11360:SF284">
    <property type="entry name" value="EG:103B4.3 PROTEIN-RELATED"/>
    <property type="match status" value="1"/>
</dbReference>
<feature type="transmembrane region" description="Helical" evidence="2">
    <location>
        <begin position="103"/>
        <end position="129"/>
    </location>
</feature>
<dbReference type="GO" id="GO:0016020">
    <property type="term" value="C:membrane"/>
    <property type="evidence" value="ECO:0007669"/>
    <property type="project" value="UniProtKB-SubCell"/>
</dbReference>
<feature type="transmembrane region" description="Helical" evidence="2">
    <location>
        <begin position="136"/>
        <end position="157"/>
    </location>
</feature>
<feature type="transmembrane region" description="Helical" evidence="2">
    <location>
        <begin position="50"/>
        <end position="71"/>
    </location>
</feature>
<gene>
    <name evidence="4" type="ORF">SNE40_000628</name>
</gene>
<feature type="transmembrane region" description="Helical" evidence="2">
    <location>
        <begin position="169"/>
        <end position="189"/>
    </location>
</feature>
<evidence type="ECO:0000259" key="3">
    <source>
        <dbReference type="PROSITE" id="PS50850"/>
    </source>
</evidence>
<keyword evidence="5" id="KW-1185">Reference proteome</keyword>
<sequence length="441" mass="47650">MASSVDKGWAWMVVVASFFAHFFSFGIAWTTGVYNIIFLEEFGKSRLATAWASSLTPACMFLAGPFASILINRLGCRVTMIIGGLTSSLGLITSYFAHSIQYLYISFGLIAGFGCGLSHLSAISAVTFCFDRRRNIATGIAVTGVGLGTLTFPPFIAYLVERYTWRGSFLIIGGLCLNLCVCGALIRPIRSLRKLKSRNSFDVSIFKKATYWSVCANSFLICFGMSVTYIHLTAFAKDSGINLEESTLLISSIGVSNLIGRLILGVLGQHPRVNLVLLYMSSFVIAGISVFISPFWKTFVGLLILALTFGFFTAGIGTLFAPILAKLLGLRRFAGGYGCVSLFSAVGQVLGGPIAGLLFDLTGTYSASFWTGGLTLLASSACMVLPLRYKGHSRISSPSIREDFLSETDGSSLTGPTTTIIPNRIQERKAFITVNMRKSKK</sequence>
<reference evidence="4 5" key="1">
    <citation type="submission" date="2024-01" db="EMBL/GenBank/DDBJ databases">
        <title>The genome of the rayed Mediterranean limpet Patella caerulea (Linnaeus, 1758).</title>
        <authorList>
            <person name="Anh-Thu Weber A."/>
            <person name="Halstead-Nussloch G."/>
        </authorList>
    </citation>
    <scope>NUCLEOTIDE SEQUENCE [LARGE SCALE GENOMIC DNA]</scope>
    <source>
        <strain evidence="4">AATW-2023a</strain>
        <tissue evidence="4">Whole specimen</tissue>
    </source>
</reference>
<dbReference type="PROSITE" id="PS50850">
    <property type="entry name" value="MFS"/>
    <property type="match status" value="1"/>
</dbReference>
<feature type="transmembrane region" description="Helical" evidence="2">
    <location>
        <begin position="365"/>
        <end position="387"/>
    </location>
</feature>
<feature type="transmembrane region" description="Helical" evidence="2">
    <location>
        <begin position="302"/>
        <end position="325"/>
    </location>
</feature>
<dbReference type="InterPro" id="IPR011701">
    <property type="entry name" value="MFS"/>
</dbReference>
<name>A0AAN8KAX5_PATCE</name>
<accession>A0AAN8KAX5</accession>
<dbReference type="SUPFAM" id="SSF103473">
    <property type="entry name" value="MFS general substrate transporter"/>
    <property type="match status" value="1"/>
</dbReference>
<feature type="transmembrane region" description="Helical" evidence="2">
    <location>
        <begin position="276"/>
        <end position="296"/>
    </location>
</feature>